<reference evidence="6 9" key="1">
    <citation type="submission" date="2021-11" db="EMBL/GenBank/DDBJ databases">
        <title>Draft genome sequence of Capnocytophaga sp. strain KC07075 isolated from cat oral cavity.</title>
        <authorList>
            <person name="Suzuki M."/>
            <person name="Imaoka K."/>
            <person name="Kimura M."/>
            <person name="Morikawa S."/>
            <person name="Maeda K."/>
        </authorList>
    </citation>
    <scope>NUCLEOTIDE SEQUENCE</scope>
    <source>
        <strain evidence="6">KC07075</strain>
        <strain evidence="7 9">KC07079</strain>
    </source>
</reference>
<dbReference type="EMBL" id="BQKB01000031">
    <property type="protein sequence ID" value="GJM53259.1"/>
    <property type="molecule type" value="Genomic_DNA"/>
</dbReference>
<evidence type="ECO:0000313" key="9">
    <source>
        <dbReference type="Proteomes" id="UP001208692"/>
    </source>
</evidence>
<dbReference type="PANTHER" id="PTHR14948">
    <property type="entry name" value="NG5"/>
    <property type="match status" value="1"/>
</dbReference>
<evidence type="ECO:0000313" key="6">
    <source>
        <dbReference type="EMBL" id="GJM51324.1"/>
    </source>
</evidence>
<dbReference type="InterPro" id="IPR007593">
    <property type="entry name" value="CD225/Dispanin_fam"/>
</dbReference>
<proteinExistence type="predicted"/>
<keyword evidence="4 5" id="KW-0472">Membrane</keyword>
<dbReference type="GO" id="GO:0016020">
    <property type="term" value="C:membrane"/>
    <property type="evidence" value="ECO:0007669"/>
    <property type="project" value="UniProtKB-SubCell"/>
</dbReference>
<comment type="subcellular location">
    <subcellularLocation>
        <location evidence="1">Membrane</location>
    </subcellularLocation>
</comment>
<evidence type="ECO:0000256" key="5">
    <source>
        <dbReference type="SAM" id="Phobius"/>
    </source>
</evidence>
<protein>
    <recommendedName>
        <fullName evidence="10">Interferon-induced transmembrane protein</fullName>
    </recommendedName>
</protein>
<accession>A0AAV5AXK2</accession>
<keyword evidence="9" id="KW-1185">Reference proteome</keyword>
<keyword evidence="2 5" id="KW-0812">Transmembrane</keyword>
<feature type="transmembrane region" description="Helical" evidence="5">
    <location>
        <begin position="24"/>
        <end position="45"/>
    </location>
</feature>
<dbReference type="InterPro" id="IPR051423">
    <property type="entry name" value="CD225/Dispanin"/>
</dbReference>
<dbReference type="EMBL" id="BQKA01000050">
    <property type="protein sequence ID" value="GJM51324.1"/>
    <property type="molecule type" value="Genomic_DNA"/>
</dbReference>
<feature type="transmembrane region" description="Helical" evidence="5">
    <location>
        <begin position="74"/>
        <end position="100"/>
    </location>
</feature>
<name>A0AAV5AXK2_9FLAO</name>
<evidence type="ECO:0000256" key="4">
    <source>
        <dbReference type="ARBA" id="ARBA00023136"/>
    </source>
</evidence>
<sequence length="106" mass="11426">MDTNSVQNFSHEQSRNVGVPPKSWLVESILATIFCCLPFGIVGIINATKVEKAFYAGDIEGANNASKNAKKWTIIAAISGVVFYVITIVLYVLIIAAAIANGVYDF</sequence>
<organism evidence="6 8">
    <name type="scientific">Capnocytophaga catalasegens</name>
    <dbReference type="NCBI Taxonomy" id="1004260"/>
    <lineage>
        <taxon>Bacteria</taxon>
        <taxon>Pseudomonadati</taxon>
        <taxon>Bacteroidota</taxon>
        <taxon>Flavobacteriia</taxon>
        <taxon>Flavobacteriales</taxon>
        <taxon>Flavobacteriaceae</taxon>
        <taxon>Capnocytophaga</taxon>
    </lineage>
</organism>
<dbReference type="Proteomes" id="UP001207736">
    <property type="component" value="Unassembled WGS sequence"/>
</dbReference>
<dbReference type="Pfam" id="PF04505">
    <property type="entry name" value="CD225"/>
    <property type="match status" value="1"/>
</dbReference>
<gene>
    <name evidence="6" type="ORF">RCZ15_22970</name>
    <name evidence="7" type="ORF">RCZ16_15760</name>
</gene>
<evidence type="ECO:0008006" key="10">
    <source>
        <dbReference type="Google" id="ProtNLM"/>
    </source>
</evidence>
<evidence type="ECO:0000256" key="2">
    <source>
        <dbReference type="ARBA" id="ARBA00022692"/>
    </source>
</evidence>
<keyword evidence="3 5" id="KW-1133">Transmembrane helix</keyword>
<evidence type="ECO:0000256" key="1">
    <source>
        <dbReference type="ARBA" id="ARBA00004370"/>
    </source>
</evidence>
<dbReference type="Proteomes" id="UP001208692">
    <property type="component" value="Unassembled WGS sequence"/>
</dbReference>
<dbReference type="AlphaFoldDB" id="A0AAV5AXK2"/>
<dbReference type="PANTHER" id="PTHR14948:SF44">
    <property type="entry name" value="PROLINE-RICH TRANSMEMBRANE PROTEIN 1-LIKE"/>
    <property type="match status" value="1"/>
</dbReference>
<evidence type="ECO:0000313" key="7">
    <source>
        <dbReference type="EMBL" id="GJM53259.1"/>
    </source>
</evidence>
<evidence type="ECO:0000256" key="3">
    <source>
        <dbReference type="ARBA" id="ARBA00022989"/>
    </source>
</evidence>
<comment type="caution">
    <text evidence="6">The sequence shown here is derived from an EMBL/GenBank/DDBJ whole genome shotgun (WGS) entry which is preliminary data.</text>
</comment>
<evidence type="ECO:0000313" key="8">
    <source>
        <dbReference type="Proteomes" id="UP001207736"/>
    </source>
</evidence>
<dbReference type="RefSeq" id="WP_264845285.1">
    <property type="nucleotide sequence ID" value="NZ_BPMA01000007.1"/>
</dbReference>